<protein>
    <recommendedName>
        <fullName evidence="3">Proteinase inhibitor I78</fullName>
    </recommendedName>
</protein>
<dbReference type="RefSeq" id="WP_189927615.1">
    <property type="nucleotide sequence ID" value="NZ_BMSI01000018.1"/>
</dbReference>
<accession>A0ABQ3RTW1</accession>
<dbReference type="GeneID" id="91468844"/>
<comment type="caution">
    <text evidence="1">The sequence shown here is derived from an EMBL/GenBank/DDBJ whole genome shotgun (WGS) entry which is preliminary data.</text>
</comment>
<evidence type="ECO:0000313" key="1">
    <source>
        <dbReference type="EMBL" id="GHI59268.1"/>
    </source>
</evidence>
<evidence type="ECO:0000313" key="2">
    <source>
        <dbReference type="Proteomes" id="UP000649259"/>
    </source>
</evidence>
<dbReference type="Gene3D" id="3.30.10.10">
    <property type="entry name" value="Trypsin Inhibitor V, subunit A"/>
    <property type="match status" value="1"/>
</dbReference>
<name>A0ABQ3RTW1_9ACTN</name>
<gene>
    <name evidence="1" type="ORF">Saso_09180</name>
</gene>
<dbReference type="EMBL" id="BNEB01000002">
    <property type="protein sequence ID" value="GHI59268.1"/>
    <property type="molecule type" value="Genomic_DNA"/>
</dbReference>
<reference evidence="2" key="1">
    <citation type="submission" date="2023-07" db="EMBL/GenBank/DDBJ databases">
        <title>Whole genome shotgun sequence of Streptomyces cacaoi subsp. asoensis NBRC 13813.</title>
        <authorList>
            <person name="Komaki H."/>
            <person name="Tamura T."/>
        </authorList>
    </citation>
    <scope>NUCLEOTIDE SEQUENCE [LARGE SCALE GENOMIC DNA]</scope>
    <source>
        <strain evidence="2">NBRC 13813</strain>
    </source>
</reference>
<proteinExistence type="predicted"/>
<evidence type="ECO:0008006" key="3">
    <source>
        <dbReference type="Google" id="ProtNLM"/>
    </source>
</evidence>
<dbReference type="Pfam" id="PF11720">
    <property type="entry name" value="Inhibitor_I78"/>
    <property type="match status" value="1"/>
</dbReference>
<sequence>MASNPTPPPEPQDDPDRYVGLEGARAERLAREQGWTTVRPLAPGTLVTMEYRFGRLNLEIDDGRVVRAWKG</sequence>
<dbReference type="Proteomes" id="UP000649259">
    <property type="component" value="Unassembled WGS sequence"/>
</dbReference>
<dbReference type="InterPro" id="IPR021719">
    <property type="entry name" value="Prot_inh_I78"/>
</dbReference>
<organism evidence="1 2">
    <name type="scientific">Streptomyces asoensis</name>
    <dbReference type="NCBI Taxonomy" id="249586"/>
    <lineage>
        <taxon>Bacteria</taxon>
        <taxon>Bacillati</taxon>
        <taxon>Actinomycetota</taxon>
        <taxon>Actinomycetes</taxon>
        <taxon>Kitasatosporales</taxon>
        <taxon>Streptomycetaceae</taxon>
        <taxon>Streptomyces</taxon>
    </lineage>
</organism>
<keyword evidence="2" id="KW-1185">Reference proteome</keyword>